<organism evidence="1 2">
    <name type="scientific">Methylorubrum extorquens (strain CM4 / NCIMB 13688)</name>
    <name type="common">Methylobacterium extorquens</name>
    <dbReference type="NCBI Taxonomy" id="440085"/>
    <lineage>
        <taxon>Bacteria</taxon>
        <taxon>Pseudomonadati</taxon>
        <taxon>Pseudomonadota</taxon>
        <taxon>Alphaproteobacteria</taxon>
        <taxon>Hyphomicrobiales</taxon>
        <taxon>Methylobacteriaceae</taxon>
        <taxon>Methylorubrum</taxon>
    </lineage>
</organism>
<dbReference type="AlphaFoldDB" id="B7KST5"/>
<proteinExistence type="predicted"/>
<dbReference type="RefSeq" id="WP_015950256.1">
    <property type="nucleotide sequence ID" value="NC_011757.1"/>
</dbReference>
<dbReference type="HOGENOM" id="CLU_2479753_0_0_5"/>
<protein>
    <submittedName>
        <fullName evidence="1">Uncharacterized protein</fullName>
    </submittedName>
</protein>
<dbReference type="Proteomes" id="UP000002385">
    <property type="component" value="Chromosome"/>
</dbReference>
<evidence type="ECO:0000313" key="1">
    <source>
        <dbReference type="EMBL" id="ACK82437.1"/>
    </source>
</evidence>
<gene>
    <name evidence="1" type="ordered locus">Mchl_1573</name>
</gene>
<dbReference type="EMBL" id="CP001298">
    <property type="protein sequence ID" value="ACK82437.1"/>
    <property type="molecule type" value="Genomic_DNA"/>
</dbReference>
<sequence>MPAPDRTVADWIAEGLTTMALHCSCGHYATVKLADLPPRMTRTRLGQNARCAECGKQGAQVMLDMKAHYAEMEAKGGFSAGYLGGKG</sequence>
<reference evidence="1 2" key="2">
    <citation type="journal article" date="2012" name="J. Bacteriol.">
        <title>Complete genome sequences of six strains of the genus Methylobacterium.</title>
        <authorList>
            <person name="Marx C.J."/>
            <person name="Bringel F."/>
            <person name="Chistoserdova L."/>
            <person name="Moulin L."/>
            <person name="Farhan Ul Haque M."/>
            <person name="Fleischman D.E."/>
            <person name="Gruffaz C."/>
            <person name="Jourand P."/>
            <person name="Knief C."/>
            <person name="Lee M.C."/>
            <person name="Muller E.E."/>
            <person name="Nadalig T."/>
            <person name="Peyraud R."/>
            <person name="Roselli S."/>
            <person name="Russ L."/>
            <person name="Goodwin L.A."/>
            <person name="Ivanova N."/>
            <person name="Kyrpides N."/>
            <person name="Lajus A."/>
            <person name="Land M.L."/>
            <person name="Medigue C."/>
            <person name="Mikhailova N."/>
            <person name="Nolan M."/>
            <person name="Woyke T."/>
            <person name="Stolyar S."/>
            <person name="Vorholt J.A."/>
            <person name="Vuilleumier S."/>
        </authorList>
    </citation>
    <scope>NUCLEOTIDE SEQUENCE [LARGE SCALE GENOMIC DNA]</scope>
    <source>
        <strain evidence="2">CM4 / NCIMB 13688</strain>
    </source>
</reference>
<name>B7KST5_METC4</name>
<dbReference type="KEGG" id="mch:Mchl_1573"/>
<evidence type="ECO:0000313" key="2">
    <source>
        <dbReference type="Proteomes" id="UP000002385"/>
    </source>
</evidence>
<reference evidence="2" key="1">
    <citation type="submission" date="2008-12" db="EMBL/GenBank/DDBJ databases">
        <title>Complete sequence of chromosome of Methylobacterium chloromethanicum CM4.</title>
        <authorList>
            <consortium name="US DOE Joint Genome Institute"/>
            <person name="Lucas S."/>
            <person name="Copeland A."/>
            <person name="Lapidus A."/>
            <person name="Glavina del Rio T."/>
            <person name="Dalin E."/>
            <person name="Tice H."/>
            <person name="Bruce D."/>
            <person name="Goodwin L."/>
            <person name="Pitluck S."/>
            <person name="Chertkov O."/>
            <person name="Brettin T."/>
            <person name="Detter J.C."/>
            <person name="Han C."/>
            <person name="Larimer F."/>
            <person name="Land M."/>
            <person name="Hauser L."/>
            <person name="Kyrpides N."/>
            <person name="Mikhailova N."/>
            <person name="Marx C."/>
            <person name="Richardson P."/>
        </authorList>
    </citation>
    <scope>NUCLEOTIDE SEQUENCE [LARGE SCALE GENOMIC DNA]</scope>
    <source>
        <strain evidence="2">CM4 / NCIMB 13688</strain>
    </source>
</reference>
<accession>B7KST5</accession>